<gene>
    <name evidence="3" type="ORF">H4683_000651</name>
</gene>
<dbReference type="NCBIfam" id="TIGR00095">
    <property type="entry name" value="16S rRNA (guanine(966)-N(2))-methyltransferase RsmD"/>
    <property type="match status" value="1"/>
</dbReference>
<proteinExistence type="predicted"/>
<dbReference type="InterPro" id="IPR004398">
    <property type="entry name" value="RNA_MeTrfase_RsmD"/>
</dbReference>
<reference evidence="3" key="1">
    <citation type="submission" date="2020-10" db="EMBL/GenBank/DDBJ databases">
        <title>Genomic Encyclopedia of Type Strains, Phase IV (KMG-IV): sequencing the most valuable type-strain genomes for metagenomic binning, comparative biology and taxonomic classification.</title>
        <authorList>
            <person name="Goeker M."/>
        </authorList>
    </citation>
    <scope>NUCLEOTIDE SEQUENCE</scope>
    <source>
        <strain evidence="3">DSM 13886</strain>
    </source>
</reference>
<dbReference type="RefSeq" id="WP_192597388.1">
    <property type="nucleotide sequence ID" value="NZ_JADBEL010000002.1"/>
</dbReference>
<dbReference type="PROSITE" id="PS00092">
    <property type="entry name" value="N6_MTASE"/>
    <property type="match status" value="1"/>
</dbReference>
<dbReference type="AlphaFoldDB" id="A0A927RDD6"/>
<evidence type="ECO:0000313" key="3">
    <source>
        <dbReference type="EMBL" id="MBE1553577.1"/>
    </source>
</evidence>
<dbReference type="EMBL" id="JADBEL010000002">
    <property type="protein sequence ID" value="MBE1553577.1"/>
    <property type="molecule type" value="Genomic_DNA"/>
</dbReference>
<dbReference type="Pfam" id="PF03602">
    <property type="entry name" value="Cons_hypoth95"/>
    <property type="match status" value="1"/>
</dbReference>
<keyword evidence="2" id="KW-0808">Transferase</keyword>
<dbReference type="Gene3D" id="3.40.50.150">
    <property type="entry name" value="Vaccinia Virus protein VP39"/>
    <property type="match status" value="1"/>
</dbReference>
<keyword evidence="1" id="KW-0489">Methyltransferase</keyword>
<dbReference type="InterPro" id="IPR002052">
    <property type="entry name" value="DNA_methylase_N6_adenine_CS"/>
</dbReference>
<dbReference type="PANTHER" id="PTHR43542">
    <property type="entry name" value="METHYLTRANSFERASE"/>
    <property type="match status" value="1"/>
</dbReference>
<comment type="caution">
    <text evidence="3">The sequence shown here is derived from an EMBL/GenBank/DDBJ whole genome shotgun (WGS) entry which is preliminary data.</text>
</comment>
<dbReference type="GO" id="GO:0003676">
    <property type="term" value="F:nucleic acid binding"/>
    <property type="evidence" value="ECO:0007669"/>
    <property type="project" value="InterPro"/>
</dbReference>
<evidence type="ECO:0000256" key="1">
    <source>
        <dbReference type="ARBA" id="ARBA00022603"/>
    </source>
</evidence>
<organism evidence="3 4">
    <name type="scientific">Sporosarcina limicola</name>
    <dbReference type="NCBI Taxonomy" id="34101"/>
    <lineage>
        <taxon>Bacteria</taxon>
        <taxon>Bacillati</taxon>
        <taxon>Bacillota</taxon>
        <taxon>Bacilli</taxon>
        <taxon>Bacillales</taxon>
        <taxon>Caryophanaceae</taxon>
        <taxon>Sporosarcina</taxon>
    </lineage>
</organism>
<name>A0A927RDD6_9BACL</name>
<dbReference type="GO" id="GO:0008168">
    <property type="term" value="F:methyltransferase activity"/>
    <property type="evidence" value="ECO:0007669"/>
    <property type="project" value="UniProtKB-KW"/>
</dbReference>
<dbReference type="PIRSF" id="PIRSF004553">
    <property type="entry name" value="CHP00095"/>
    <property type="match status" value="1"/>
</dbReference>
<accession>A0A927RDD6</accession>
<dbReference type="InterPro" id="IPR029063">
    <property type="entry name" value="SAM-dependent_MTases_sf"/>
</dbReference>
<dbReference type="GO" id="GO:0031167">
    <property type="term" value="P:rRNA methylation"/>
    <property type="evidence" value="ECO:0007669"/>
    <property type="project" value="InterPro"/>
</dbReference>
<dbReference type="Proteomes" id="UP000658225">
    <property type="component" value="Unassembled WGS sequence"/>
</dbReference>
<dbReference type="CDD" id="cd02440">
    <property type="entry name" value="AdoMet_MTases"/>
    <property type="match status" value="1"/>
</dbReference>
<dbReference type="PANTHER" id="PTHR43542:SF1">
    <property type="entry name" value="METHYLTRANSFERASE"/>
    <property type="match status" value="1"/>
</dbReference>
<evidence type="ECO:0000313" key="4">
    <source>
        <dbReference type="Proteomes" id="UP000658225"/>
    </source>
</evidence>
<protein>
    <submittedName>
        <fullName evidence="3">16S rRNA (Guanine(966)-N(2))-methyltransferase RsmD</fullName>
    </submittedName>
</protein>
<sequence length="182" mass="19977">MRVVAGSRRGIPLKSLLGSDTRPTTDKVKESVFNIIGPYFDGGVVVELFGGSGSLSIEALSRGADEAFIFEKNMKACAIIQANAEKCKFTEELHIERTDARNAVKILQISGKKADLLFIDPPYAETRFYHLAQDFSEANLLSEGAVIVCEHEKQLELPASYGPFNKIKNAVYGNSAISIYEK</sequence>
<dbReference type="SUPFAM" id="SSF53335">
    <property type="entry name" value="S-adenosyl-L-methionine-dependent methyltransferases"/>
    <property type="match status" value="1"/>
</dbReference>
<evidence type="ECO:0000256" key="2">
    <source>
        <dbReference type="ARBA" id="ARBA00022679"/>
    </source>
</evidence>
<keyword evidence="4" id="KW-1185">Reference proteome</keyword>